<dbReference type="InterPro" id="IPR029046">
    <property type="entry name" value="LolA/LolB/LppX"/>
</dbReference>
<dbReference type="PANTHER" id="PTHR35869:SF1">
    <property type="entry name" value="OUTER-MEMBRANE LIPOPROTEIN CARRIER PROTEIN"/>
    <property type="match status" value="1"/>
</dbReference>
<sequence>MFGQTFALMVMILYLLLLCGQVFASEKQSEPESELSRVLECIKKKEKTLKTFTATFRQIKKTYLLNEPLTSEGLIYFDSSGKLLMKVTSPSPLLILFKNSSLLVYYPEIAKAEKRYIGNAESIFKEYFGIAQPVEALKQQYDIQLSSETHSDGYVLKMIPKIKDIAKHIDRIEVFVNPETWLPERIFFTEVKGDRTELWLQFTAVNQPLPPGIFSIILPVTDDRDR</sequence>
<dbReference type="CDD" id="cd16325">
    <property type="entry name" value="LolA"/>
    <property type="match status" value="1"/>
</dbReference>
<dbReference type="SUPFAM" id="SSF89392">
    <property type="entry name" value="Prokaryotic lipoproteins and lipoprotein localization factors"/>
    <property type="match status" value="1"/>
</dbReference>
<comment type="caution">
    <text evidence="2">The sequence shown here is derived from an EMBL/GenBank/DDBJ whole genome shotgun (WGS) entry which is preliminary data.</text>
</comment>
<dbReference type="PANTHER" id="PTHR35869">
    <property type="entry name" value="OUTER-MEMBRANE LIPOPROTEIN CARRIER PROTEIN"/>
    <property type="match status" value="1"/>
</dbReference>
<dbReference type="Gene3D" id="2.50.20.10">
    <property type="entry name" value="Lipoprotein localisation LolA/LolB/LppX"/>
    <property type="match status" value="1"/>
</dbReference>
<keyword evidence="1" id="KW-0732">Signal</keyword>
<organism evidence="2 3">
    <name type="scientific">Candidatus Desulfatibia profunda</name>
    <dbReference type="NCBI Taxonomy" id="2841695"/>
    <lineage>
        <taxon>Bacteria</taxon>
        <taxon>Pseudomonadati</taxon>
        <taxon>Thermodesulfobacteriota</taxon>
        <taxon>Desulfobacteria</taxon>
        <taxon>Desulfobacterales</taxon>
        <taxon>Desulfobacterales incertae sedis</taxon>
        <taxon>Candidatus Desulfatibia</taxon>
    </lineage>
</organism>
<gene>
    <name evidence="2" type="ORF">H8E23_01440</name>
</gene>
<dbReference type="Proteomes" id="UP000603434">
    <property type="component" value="Unassembled WGS sequence"/>
</dbReference>
<evidence type="ECO:0000313" key="3">
    <source>
        <dbReference type="Proteomes" id="UP000603434"/>
    </source>
</evidence>
<reference evidence="2 3" key="1">
    <citation type="submission" date="2020-08" db="EMBL/GenBank/DDBJ databases">
        <title>Bridging the membrane lipid divide: bacteria of the FCB group superphylum have the potential to synthesize archaeal ether lipids.</title>
        <authorList>
            <person name="Villanueva L."/>
            <person name="Von Meijenfeldt F.A.B."/>
            <person name="Westbye A.B."/>
            <person name="Yadav S."/>
            <person name="Hopmans E.C."/>
            <person name="Dutilh B.E."/>
            <person name="Sinninghe Damste J.S."/>
        </authorList>
    </citation>
    <scope>NUCLEOTIDE SEQUENCE [LARGE SCALE GENOMIC DNA]</scope>
    <source>
        <strain evidence="2">NIOZ-UU30</strain>
    </source>
</reference>
<protein>
    <submittedName>
        <fullName evidence="2">Outer membrane lipoprotein carrier protein LolA</fullName>
    </submittedName>
</protein>
<dbReference type="Pfam" id="PF03548">
    <property type="entry name" value="LolA"/>
    <property type="match status" value="1"/>
</dbReference>
<accession>A0A8J6NTD3</accession>
<evidence type="ECO:0000313" key="2">
    <source>
        <dbReference type="EMBL" id="MBC8360046.1"/>
    </source>
</evidence>
<dbReference type="EMBL" id="JACNJH010000059">
    <property type="protein sequence ID" value="MBC8360046.1"/>
    <property type="molecule type" value="Genomic_DNA"/>
</dbReference>
<dbReference type="InterPro" id="IPR004564">
    <property type="entry name" value="OM_lipoprot_carrier_LolA-like"/>
</dbReference>
<evidence type="ECO:0000256" key="1">
    <source>
        <dbReference type="ARBA" id="ARBA00022729"/>
    </source>
</evidence>
<dbReference type="AlphaFoldDB" id="A0A8J6NTD3"/>
<keyword evidence="2" id="KW-0449">Lipoprotein</keyword>
<name>A0A8J6NTD3_9BACT</name>
<proteinExistence type="predicted"/>